<sequence>MQSSHPSLAETPPPHIIHTQPFPSADDDDEFHSNAFNPFAMNNNNNLNDSINPLNNGLHEEASSFRFDLNDTPSTTTTTPLPINNNNKTTTTTTTMNPSITTASLVLNNKKLLDYCHPAAWLSFLVVLVVFLAISGACLMYPVLYLRDFSSEKTIVESTSITLKPYYVLFWQFYKGYTPPFLQATRKIQVPANARFMLYSFTSNSSVETMVFRNTKEYYHSLMKATDDMIWKGNLNETNFLLEYPLERSFFSISENTFASRLFATRIVNDTTGESQQQGC</sequence>
<evidence type="ECO:0000256" key="1">
    <source>
        <dbReference type="SAM" id="MobiDB-lite"/>
    </source>
</evidence>
<dbReference type="VEuPathDB" id="AmoebaDB:NfTy_013580"/>
<dbReference type="VEuPathDB" id="AmoebaDB:NF0072340"/>
<reference evidence="3 4" key="1">
    <citation type="journal article" date="2019" name="Sci. Rep.">
        <title>Nanopore sequencing improves the draft genome of the human pathogenic amoeba Naegleria fowleri.</title>
        <authorList>
            <person name="Liechti N."/>
            <person name="Schurch N."/>
            <person name="Bruggmann R."/>
            <person name="Wittwer M."/>
        </authorList>
    </citation>
    <scope>NUCLEOTIDE SEQUENCE [LARGE SCALE GENOMIC DNA]</scope>
    <source>
        <strain evidence="3 4">ATCC 30894</strain>
    </source>
</reference>
<organism evidence="3 4">
    <name type="scientific">Naegleria fowleri</name>
    <name type="common">Brain eating amoeba</name>
    <dbReference type="NCBI Taxonomy" id="5763"/>
    <lineage>
        <taxon>Eukaryota</taxon>
        <taxon>Discoba</taxon>
        <taxon>Heterolobosea</taxon>
        <taxon>Tetramitia</taxon>
        <taxon>Eutetramitia</taxon>
        <taxon>Vahlkampfiidae</taxon>
        <taxon>Naegleria</taxon>
    </lineage>
</organism>
<proteinExistence type="predicted"/>
<feature type="region of interest" description="Disordered" evidence="1">
    <location>
        <begin position="1"/>
        <end position="36"/>
    </location>
</feature>
<dbReference type="AlphaFoldDB" id="A0A6A5C8T0"/>
<name>A0A6A5C8T0_NAEFO</name>
<accession>A0A6A5C8T0</accession>
<evidence type="ECO:0000256" key="2">
    <source>
        <dbReference type="SAM" id="Phobius"/>
    </source>
</evidence>
<keyword evidence="2" id="KW-0472">Membrane</keyword>
<dbReference type="Proteomes" id="UP000444721">
    <property type="component" value="Unassembled WGS sequence"/>
</dbReference>
<comment type="caution">
    <text evidence="3">The sequence shown here is derived from an EMBL/GenBank/DDBJ whole genome shotgun (WGS) entry which is preliminary data.</text>
</comment>
<keyword evidence="4" id="KW-1185">Reference proteome</keyword>
<dbReference type="VEuPathDB" id="AmoebaDB:FDP41_010626"/>
<protein>
    <submittedName>
        <fullName evidence="3">Uncharacterized protein</fullName>
    </submittedName>
</protein>
<dbReference type="RefSeq" id="XP_044568274.1">
    <property type="nucleotide sequence ID" value="XM_044700945.1"/>
</dbReference>
<dbReference type="GeneID" id="68117841"/>
<evidence type="ECO:0000313" key="4">
    <source>
        <dbReference type="Proteomes" id="UP000444721"/>
    </source>
</evidence>
<evidence type="ECO:0000313" key="3">
    <source>
        <dbReference type="EMBL" id="KAF0983561.1"/>
    </source>
</evidence>
<keyword evidence="2" id="KW-0812">Transmembrane</keyword>
<dbReference type="EMBL" id="VFQX01000006">
    <property type="protein sequence ID" value="KAF0983561.1"/>
    <property type="molecule type" value="Genomic_DNA"/>
</dbReference>
<keyword evidence="2" id="KW-1133">Transmembrane helix</keyword>
<feature type="transmembrane region" description="Helical" evidence="2">
    <location>
        <begin position="119"/>
        <end position="144"/>
    </location>
</feature>
<gene>
    <name evidence="3" type="ORF">FDP41_010626</name>
</gene>